<sequence>MLSFVDLAARPEFSVSVVDCLDDHRGWKGEQPREDVRLVLVQRGGFRRRARGEVADLDRTVGYLGLPGEEEHFAHPAGGDVCTSIGLTPRLWHAVAGEAPRLARSSLYVDGRLDLAHRRLLAATRTADDVAEEVAGLVAEVVGQVVTTTVPDGTGDRALVARARGVIGDDHPAAAGLIPLAELLGVSPYRLSRAFTRELGVSLTRYRNRVRVGRALDRLERGESRLAVLAADLGFSDQAHLCRTVREHLGHTPTALRRLLGANRSTTPTQECAASIPTYMHE</sequence>
<organism evidence="5 6">
    <name type="scientific">Lentzea rhizosphaerae</name>
    <dbReference type="NCBI Taxonomy" id="2041025"/>
    <lineage>
        <taxon>Bacteria</taxon>
        <taxon>Bacillati</taxon>
        <taxon>Actinomycetota</taxon>
        <taxon>Actinomycetes</taxon>
        <taxon>Pseudonocardiales</taxon>
        <taxon>Pseudonocardiaceae</taxon>
        <taxon>Lentzea</taxon>
    </lineage>
</organism>
<accession>A0ABV8C368</accession>
<proteinExistence type="predicted"/>
<evidence type="ECO:0000313" key="5">
    <source>
        <dbReference type="EMBL" id="MFC3896423.1"/>
    </source>
</evidence>
<dbReference type="PROSITE" id="PS00041">
    <property type="entry name" value="HTH_ARAC_FAMILY_1"/>
    <property type="match status" value="1"/>
</dbReference>
<keyword evidence="1" id="KW-0805">Transcription regulation</keyword>
<keyword evidence="2" id="KW-0238">DNA-binding</keyword>
<evidence type="ECO:0000259" key="4">
    <source>
        <dbReference type="PROSITE" id="PS01124"/>
    </source>
</evidence>
<dbReference type="SMART" id="SM00342">
    <property type="entry name" value="HTH_ARAC"/>
    <property type="match status" value="1"/>
</dbReference>
<dbReference type="Proteomes" id="UP001595690">
    <property type="component" value="Unassembled WGS sequence"/>
</dbReference>
<evidence type="ECO:0000256" key="1">
    <source>
        <dbReference type="ARBA" id="ARBA00023015"/>
    </source>
</evidence>
<evidence type="ECO:0000256" key="3">
    <source>
        <dbReference type="ARBA" id="ARBA00023163"/>
    </source>
</evidence>
<evidence type="ECO:0000256" key="2">
    <source>
        <dbReference type="ARBA" id="ARBA00023125"/>
    </source>
</evidence>
<protein>
    <submittedName>
        <fullName evidence="5">Helix-turn-helix transcriptional regulator</fullName>
    </submittedName>
</protein>
<reference evidence="6" key="1">
    <citation type="journal article" date="2019" name="Int. J. Syst. Evol. Microbiol.">
        <title>The Global Catalogue of Microorganisms (GCM) 10K type strain sequencing project: providing services to taxonomists for standard genome sequencing and annotation.</title>
        <authorList>
            <consortium name="The Broad Institute Genomics Platform"/>
            <consortium name="The Broad Institute Genome Sequencing Center for Infectious Disease"/>
            <person name="Wu L."/>
            <person name="Ma J."/>
        </authorList>
    </citation>
    <scope>NUCLEOTIDE SEQUENCE [LARGE SCALE GENOMIC DNA]</scope>
    <source>
        <strain evidence="6">CGMCC 4.7405</strain>
    </source>
</reference>
<dbReference type="InterPro" id="IPR009057">
    <property type="entry name" value="Homeodomain-like_sf"/>
</dbReference>
<evidence type="ECO:0000313" key="6">
    <source>
        <dbReference type="Proteomes" id="UP001595690"/>
    </source>
</evidence>
<feature type="domain" description="HTH araC/xylS-type" evidence="4">
    <location>
        <begin position="161"/>
        <end position="259"/>
    </location>
</feature>
<dbReference type="InterPro" id="IPR018062">
    <property type="entry name" value="HTH_AraC-typ_CS"/>
</dbReference>
<dbReference type="InterPro" id="IPR018060">
    <property type="entry name" value="HTH_AraC"/>
</dbReference>
<dbReference type="EMBL" id="JBHRZI010000029">
    <property type="protein sequence ID" value="MFC3896423.1"/>
    <property type="molecule type" value="Genomic_DNA"/>
</dbReference>
<dbReference type="RefSeq" id="WP_382377961.1">
    <property type="nucleotide sequence ID" value="NZ_JBHRZI010000029.1"/>
</dbReference>
<dbReference type="PANTHER" id="PTHR46796">
    <property type="entry name" value="HTH-TYPE TRANSCRIPTIONAL ACTIVATOR RHAS-RELATED"/>
    <property type="match status" value="1"/>
</dbReference>
<keyword evidence="3" id="KW-0804">Transcription</keyword>
<dbReference type="PROSITE" id="PS01124">
    <property type="entry name" value="HTH_ARAC_FAMILY_2"/>
    <property type="match status" value="1"/>
</dbReference>
<keyword evidence="6" id="KW-1185">Reference proteome</keyword>
<dbReference type="SUPFAM" id="SSF46689">
    <property type="entry name" value="Homeodomain-like"/>
    <property type="match status" value="2"/>
</dbReference>
<dbReference type="Gene3D" id="1.10.10.60">
    <property type="entry name" value="Homeodomain-like"/>
    <property type="match status" value="1"/>
</dbReference>
<name>A0ABV8C368_9PSEU</name>
<comment type="caution">
    <text evidence="5">The sequence shown here is derived from an EMBL/GenBank/DDBJ whole genome shotgun (WGS) entry which is preliminary data.</text>
</comment>
<dbReference type="InterPro" id="IPR050204">
    <property type="entry name" value="AraC_XylS_family_regulators"/>
</dbReference>
<dbReference type="Pfam" id="PF12833">
    <property type="entry name" value="HTH_18"/>
    <property type="match status" value="1"/>
</dbReference>
<gene>
    <name evidence="5" type="ORF">ACFOWZ_33530</name>
</gene>